<dbReference type="InterPro" id="IPR034122">
    <property type="entry name" value="Retropepsin-like_bacterial"/>
</dbReference>
<feature type="signal peptide" evidence="1">
    <location>
        <begin position="1"/>
        <end position="33"/>
    </location>
</feature>
<proteinExistence type="predicted"/>
<dbReference type="PROSITE" id="PS00141">
    <property type="entry name" value="ASP_PROTEASE"/>
    <property type="match status" value="1"/>
</dbReference>
<feature type="chain" id="PRO_5031038918" evidence="1">
    <location>
        <begin position="34"/>
        <end position="406"/>
    </location>
</feature>
<dbReference type="Pfam" id="PF13650">
    <property type="entry name" value="Asp_protease_2"/>
    <property type="match status" value="1"/>
</dbReference>
<reference evidence="2 3" key="1">
    <citation type="submission" date="2020-05" db="EMBL/GenBank/DDBJ databases">
        <title>Draft genome of Flavobacterium sp. IMCC34852.</title>
        <authorList>
            <person name="Song J."/>
            <person name="Cho J.-C."/>
        </authorList>
    </citation>
    <scope>NUCLEOTIDE SEQUENCE [LARGE SCALE GENOMIC DNA]</scope>
    <source>
        <strain evidence="2 3">IMCC34852</strain>
    </source>
</reference>
<protein>
    <submittedName>
        <fullName evidence="2">Clan AA aspartic protease</fullName>
    </submittedName>
</protein>
<evidence type="ECO:0000313" key="2">
    <source>
        <dbReference type="EMBL" id="NNT71532.1"/>
    </source>
</evidence>
<keyword evidence="2" id="KW-0378">Hydrolase</keyword>
<evidence type="ECO:0000313" key="3">
    <source>
        <dbReference type="Proteomes" id="UP000536509"/>
    </source>
</evidence>
<dbReference type="InterPro" id="IPR001969">
    <property type="entry name" value="Aspartic_peptidase_AS"/>
</dbReference>
<dbReference type="AlphaFoldDB" id="A0A7Y3R7Y5"/>
<keyword evidence="1" id="KW-0732">Signal</keyword>
<dbReference type="CDD" id="cd05483">
    <property type="entry name" value="retropepsin_like_bacteria"/>
    <property type="match status" value="1"/>
</dbReference>
<dbReference type="Proteomes" id="UP000536509">
    <property type="component" value="Unassembled WGS sequence"/>
</dbReference>
<accession>A0A7Y3R7Y5</accession>
<organism evidence="2 3">
    <name type="scientific">Flavobacterium rivulicola</name>
    <dbReference type="NCBI Taxonomy" id="2732161"/>
    <lineage>
        <taxon>Bacteria</taxon>
        <taxon>Pseudomonadati</taxon>
        <taxon>Bacteroidota</taxon>
        <taxon>Flavobacteriia</taxon>
        <taxon>Flavobacteriales</taxon>
        <taxon>Flavobacteriaceae</taxon>
        <taxon>Flavobacterium</taxon>
    </lineage>
</organism>
<evidence type="ECO:0000256" key="1">
    <source>
        <dbReference type="SAM" id="SignalP"/>
    </source>
</evidence>
<keyword evidence="2" id="KW-0645">Protease</keyword>
<dbReference type="Gene3D" id="2.40.70.10">
    <property type="entry name" value="Acid Proteases"/>
    <property type="match status" value="1"/>
</dbReference>
<dbReference type="GO" id="GO:0004190">
    <property type="term" value="F:aspartic-type endopeptidase activity"/>
    <property type="evidence" value="ECO:0007669"/>
    <property type="project" value="InterPro"/>
</dbReference>
<name>A0A7Y3R7Y5_9FLAO</name>
<dbReference type="RefSeq" id="WP_171221743.1">
    <property type="nucleotide sequence ID" value="NZ_CP121446.1"/>
</dbReference>
<keyword evidence="3" id="KW-1185">Reference proteome</keyword>
<sequence>MFVKLAWSFVTNKKSLKALVLFFLLCVKINAQSLSFDQGSIKEKEYYEEIDIEVVHHKIIIPVTINNKVCKFLLDTGAPNLITSRLAKEINPENIKKIPISDANNQVDTMNMVSIKSIKLNNLNFENNAVLVTDLEEHFILKCYKIDGFIGSNLFKNSILKVSLKNKKITVTDNIRKLNVKSKGTKLTLLGQQKSPFIEIILTGENGEKGYEHALIDTGMDGFYEMSNRAYSTFSKEKIVSERYKSFGTSNIGLFGAPPPKAQILLSAKSLRINQTDFENLITTTMDDDNSRLGLDLLEYGDIIIDFKNKKFYLESTPTVLLDTVFPVYSPTLINQKFVIGHVWDKAYEDQLHFGDEIIRVGDFILSEMDFCDILELKNFRNNKTPYELEIRTKDNQTTTIKIDIR</sequence>
<comment type="caution">
    <text evidence="2">The sequence shown here is derived from an EMBL/GenBank/DDBJ whole genome shotgun (WGS) entry which is preliminary data.</text>
</comment>
<dbReference type="GO" id="GO:0006508">
    <property type="term" value="P:proteolysis"/>
    <property type="evidence" value="ECO:0007669"/>
    <property type="project" value="UniProtKB-KW"/>
</dbReference>
<dbReference type="EMBL" id="JABEVX010000002">
    <property type="protein sequence ID" value="NNT71532.1"/>
    <property type="molecule type" value="Genomic_DNA"/>
</dbReference>
<gene>
    <name evidence="2" type="ORF">HKT18_04800</name>
</gene>
<dbReference type="InterPro" id="IPR021109">
    <property type="entry name" value="Peptidase_aspartic_dom_sf"/>
</dbReference>
<dbReference type="SUPFAM" id="SSF50630">
    <property type="entry name" value="Acid proteases"/>
    <property type="match status" value="1"/>
</dbReference>